<evidence type="ECO:0000259" key="6">
    <source>
        <dbReference type="Pfam" id="PF00171"/>
    </source>
</evidence>
<comment type="caution">
    <text evidence="7">The sequence shown here is derived from an EMBL/GenBank/DDBJ whole genome shotgun (WGS) entry which is preliminary data.</text>
</comment>
<comment type="similarity">
    <text evidence="1 5">Belongs to the aldehyde dehydrogenase family.</text>
</comment>
<dbReference type="Pfam" id="PF00171">
    <property type="entry name" value="Aldedh"/>
    <property type="match status" value="1"/>
</dbReference>
<dbReference type="InterPro" id="IPR015590">
    <property type="entry name" value="Aldehyde_DH_dom"/>
</dbReference>
<dbReference type="FunFam" id="3.40.309.10:FF:000009">
    <property type="entry name" value="Aldehyde dehydrogenase A"/>
    <property type="match status" value="1"/>
</dbReference>
<dbReference type="InterPro" id="IPR016162">
    <property type="entry name" value="Ald_DH_N"/>
</dbReference>
<accession>A0A1B7KQ10</accession>
<dbReference type="InterPro" id="IPR016163">
    <property type="entry name" value="Ald_DH_C"/>
</dbReference>
<dbReference type="Gene3D" id="3.40.309.10">
    <property type="entry name" value="Aldehyde Dehydrogenase, Chain A, domain 2"/>
    <property type="match status" value="1"/>
</dbReference>
<dbReference type="SUPFAM" id="SSF53720">
    <property type="entry name" value="ALDH-like"/>
    <property type="match status" value="1"/>
</dbReference>
<dbReference type="GO" id="GO:0016620">
    <property type="term" value="F:oxidoreductase activity, acting on the aldehyde or oxo group of donors, NAD or NADP as acceptor"/>
    <property type="evidence" value="ECO:0007669"/>
    <property type="project" value="InterPro"/>
</dbReference>
<dbReference type="OrthoDB" id="9762913at2"/>
<dbReference type="PANTHER" id="PTHR42986:SF1">
    <property type="entry name" value="BENZALDEHYDE DEHYDROGENASE YFMT"/>
    <property type="match status" value="1"/>
</dbReference>
<protein>
    <submittedName>
        <fullName evidence="7">Aldehyde dehydrogenase</fullName>
    </submittedName>
</protein>
<name>A0A1B7KQ10_PARTM</name>
<evidence type="ECO:0000313" key="8">
    <source>
        <dbReference type="Proteomes" id="UP000078290"/>
    </source>
</evidence>
<dbReference type="Proteomes" id="UP000078290">
    <property type="component" value="Unassembled WGS sequence"/>
</dbReference>
<feature type="active site" evidence="4">
    <location>
        <position position="253"/>
    </location>
</feature>
<reference evidence="8" key="1">
    <citation type="submission" date="2016-05" db="EMBL/GenBank/DDBJ databases">
        <authorList>
            <person name="Wang W."/>
            <person name="Zhu L."/>
        </authorList>
    </citation>
    <scope>NUCLEOTIDE SEQUENCE [LARGE SCALE GENOMIC DNA]</scope>
    <source>
        <strain evidence="8">W-2</strain>
    </source>
</reference>
<gene>
    <name evidence="7" type="ORF">A7K69_12365</name>
</gene>
<dbReference type="AlphaFoldDB" id="A0A1B7KQ10"/>
<evidence type="ECO:0000256" key="2">
    <source>
        <dbReference type="ARBA" id="ARBA00023002"/>
    </source>
</evidence>
<dbReference type="EMBL" id="LXMA01000038">
    <property type="protein sequence ID" value="OAT72177.1"/>
    <property type="molecule type" value="Genomic_DNA"/>
</dbReference>
<dbReference type="CDD" id="cd07151">
    <property type="entry name" value="ALDH_HBenzADH"/>
    <property type="match status" value="1"/>
</dbReference>
<proteinExistence type="inferred from homology"/>
<keyword evidence="3" id="KW-0520">NAD</keyword>
<organism evidence="7 8">
    <name type="scientific">Parageobacillus thermoglucosidasius</name>
    <name type="common">Geobacillus thermoglucosidasius</name>
    <dbReference type="NCBI Taxonomy" id="1426"/>
    <lineage>
        <taxon>Bacteria</taxon>
        <taxon>Bacillati</taxon>
        <taxon>Bacillota</taxon>
        <taxon>Bacilli</taxon>
        <taxon>Bacillales</taxon>
        <taxon>Anoxybacillaceae</taxon>
        <taxon>Parageobacillus</taxon>
    </lineage>
</organism>
<keyword evidence="2 5" id="KW-0560">Oxidoreductase</keyword>
<dbReference type="Gene3D" id="3.40.605.10">
    <property type="entry name" value="Aldehyde Dehydrogenase, Chain A, domain 1"/>
    <property type="match status" value="1"/>
</dbReference>
<dbReference type="InterPro" id="IPR016161">
    <property type="entry name" value="Ald_DH/histidinol_DH"/>
</dbReference>
<evidence type="ECO:0000313" key="7">
    <source>
        <dbReference type="EMBL" id="OAT72177.1"/>
    </source>
</evidence>
<evidence type="ECO:0000256" key="4">
    <source>
        <dbReference type="PROSITE-ProRule" id="PRU10007"/>
    </source>
</evidence>
<dbReference type="PANTHER" id="PTHR42986">
    <property type="entry name" value="BENZALDEHYDE DEHYDROGENASE YFMT"/>
    <property type="match status" value="1"/>
</dbReference>
<evidence type="ECO:0000256" key="3">
    <source>
        <dbReference type="ARBA" id="ARBA00023027"/>
    </source>
</evidence>
<dbReference type="RefSeq" id="WP_064552678.1">
    <property type="nucleotide sequence ID" value="NZ_LXMA01000038.1"/>
</dbReference>
<evidence type="ECO:0000256" key="5">
    <source>
        <dbReference type="RuleBase" id="RU003345"/>
    </source>
</evidence>
<sequence length="486" mass="53518">MVNFKLLNKQYISGEWKDGTSNRQLVDFNPYNNEVITTFTCASLKDVDEAYRSAKEAQKKWQHTNPIEKRAVFENAVKYIEENKGSIENIIIEELGGTKLKAAFEIDLVINMIKEASTYPFRMEGKILPSPVDGKENRLYRIPVGVVGVISPFNFPFFLSMKSVAPALGAGNGVVLKPHEHTPITGGTLIAKIFEEAGLPKGLLNVVVTEIEEIGDGFIEHPIPKVISFTGSSKVGKHIGEVAGRHLKKVSLELGGNSALIVLDDADIDLAVSAAVFSRFTHQGQICMSANRIIVHEKVYDEFLTKYVRKVASLKCGDPRDPETIIGPLMNERQVQMIVNLIETGIKEGATPILKGEVKGNIVEPVIFTDVTPDMTIAKEELFGPVVCIMKVENDQQAIEYANNSDFGLSGAIHTSDIERGAEMAKQIETGMIHINDGTINDEPIVAFGGEKNSGLGRLNGSWSLDAFTTFKWISIQHTPRKYPYS</sequence>
<evidence type="ECO:0000256" key="1">
    <source>
        <dbReference type="ARBA" id="ARBA00009986"/>
    </source>
</evidence>
<dbReference type="PROSITE" id="PS00687">
    <property type="entry name" value="ALDEHYDE_DEHYDR_GLU"/>
    <property type="match status" value="1"/>
</dbReference>
<dbReference type="InterPro" id="IPR029510">
    <property type="entry name" value="Ald_DH_CS_GLU"/>
</dbReference>
<feature type="domain" description="Aldehyde dehydrogenase" evidence="6">
    <location>
        <begin position="16"/>
        <end position="474"/>
    </location>
</feature>